<keyword evidence="2" id="KW-1185">Reference proteome</keyword>
<dbReference type="KEGG" id="dez:DKM44_13765"/>
<evidence type="ECO:0000313" key="2">
    <source>
        <dbReference type="Proteomes" id="UP000245368"/>
    </source>
</evidence>
<proteinExistence type="predicted"/>
<reference evidence="1 2" key="1">
    <citation type="submission" date="2018-05" db="EMBL/GenBank/DDBJ databases">
        <title>Complete Genome Sequence of Deinococcus sp. strain 17bor-2.</title>
        <authorList>
            <person name="Srinivasan S."/>
        </authorList>
    </citation>
    <scope>NUCLEOTIDE SEQUENCE [LARGE SCALE GENOMIC DNA]</scope>
    <source>
        <strain evidence="1 2">17bor-2</strain>
    </source>
</reference>
<dbReference type="InterPro" id="IPR015797">
    <property type="entry name" value="NUDIX_hydrolase-like_dom_sf"/>
</dbReference>
<dbReference type="Proteomes" id="UP000245368">
    <property type="component" value="Chromosome"/>
</dbReference>
<name>A0A2Z3JG59_9DEIO</name>
<evidence type="ECO:0000313" key="1">
    <source>
        <dbReference type="EMBL" id="AWN24163.1"/>
    </source>
</evidence>
<organism evidence="1 2">
    <name type="scientific">Deinococcus irradiatisoli</name>
    <dbReference type="NCBI Taxonomy" id="2202254"/>
    <lineage>
        <taxon>Bacteria</taxon>
        <taxon>Thermotogati</taxon>
        <taxon>Deinococcota</taxon>
        <taxon>Deinococci</taxon>
        <taxon>Deinococcales</taxon>
        <taxon>Deinococcaceae</taxon>
        <taxon>Deinococcus</taxon>
    </lineage>
</organism>
<accession>A0A2Z3JG59</accession>
<sequence>MTPTAAPALYYQVGVFALIRSKDTYLTVTPHLPLLPGAVQLPGLLLGSASGAGLAELGLRRALLSQVGLAVGALTLAASFAVRLPEGDSRLSLVFGSDYVSGILNPSSEVRGAEWQTVEGLRRRGAPEWMFSAIHEYEAVGAGPEAPAELRVRRAPRLPLLGRRDRNSDKD</sequence>
<gene>
    <name evidence="1" type="ORF">DKM44_13765</name>
</gene>
<dbReference type="SUPFAM" id="SSF55811">
    <property type="entry name" value="Nudix"/>
    <property type="match status" value="1"/>
</dbReference>
<dbReference type="OrthoDB" id="69078at2"/>
<dbReference type="AlphaFoldDB" id="A0A2Z3JG59"/>
<dbReference type="EMBL" id="CP029494">
    <property type="protein sequence ID" value="AWN24163.1"/>
    <property type="molecule type" value="Genomic_DNA"/>
</dbReference>
<protein>
    <submittedName>
        <fullName evidence="1">Uncharacterized protein</fullName>
    </submittedName>
</protein>